<feature type="transmembrane region" description="Helical" evidence="2">
    <location>
        <begin position="138"/>
        <end position="157"/>
    </location>
</feature>
<feature type="transmembrane region" description="Helical" evidence="2">
    <location>
        <begin position="64"/>
        <end position="90"/>
    </location>
</feature>
<name>A0ABR4B8X9_9LECA</name>
<protein>
    <submittedName>
        <fullName evidence="3">Uncharacterized protein</fullName>
    </submittedName>
</protein>
<keyword evidence="2" id="KW-1133">Transmembrane helix</keyword>
<evidence type="ECO:0000313" key="4">
    <source>
        <dbReference type="Proteomes" id="UP001590951"/>
    </source>
</evidence>
<keyword evidence="2" id="KW-0812">Transmembrane</keyword>
<organism evidence="3 4">
    <name type="scientific">Lepraria finkii</name>
    <dbReference type="NCBI Taxonomy" id="1340010"/>
    <lineage>
        <taxon>Eukaryota</taxon>
        <taxon>Fungi</taxon>
        <taxon>Dikarya</taxon>
        <taxon>Ascomycota</taxon>
        <taxon>Pezizomycotina</taxon>
        <taxon>Lecanoromycetes</taxon>
        <taxon>OSLEUM clade</taxon>
        <taxon>Lecanoromycetidae</taxon>
        <taxon>Lecanorales</taxon>
        <taxon>Lecanorineae</taxon>
        <taxon>Stereocaulaceae</taxon>
        <taxon>Lepraria</taxon>
    </lineage>
</organism>
<sequence>MTLRYSGVSLDNDNTDDSFELLEQSKTGQTSTLASFNNDWTNQSSRLPARILPLRSTTHAVRSAFWMGLLTFVTVVGFSVLASDIWCFLLGAKRSDLLSKSASCDLQVRSGSSVQGAFTINMRGATHLTFTQAKAIDVIWQLFVGAGGRVVMAWIAYKVFMDGLARQLEGTPMSYQLYASMIFDTNSLFSVWYVLKAVYHTKGCRSKIFLIWFYLSTVYMLGFPTLTSAMAGYLTPSLTGFKMKDNTFVTTNNSLLTSCYNVSGGSSYRSTKRDYSPRPSRPRI</sequence>
<feature type="transmembrane region" description="Helical" evidence="2">
    <location>
        <begin position="211"/>
        <end position="234"/>
    </location>
</feature>
<keyword evidence="4" id="KW-1185">Reference proteome</keyword>
<feature type="transmembrane region" description="Helical" evidence="2">
    <location>
        <begin position="177"/>
        <end position="199"/>
    </location>
</feature>
<evidence type="ECO:0000256" key="1">
    <source>
        <dbReference type="SAM" id="MobiDB-lite"/>
    </source>
</evidence>
<comment type="caution">
    <text evidence="3">The sequence shown here is derived from an EMBL/GenBank/DDBJ whole genome shotgun (WGS) entry which is preliminary data.</text>
</comment>
<proteinExistence type="predicted"/>
<dbReference type="EMBL" id="JBHFEH010000016">
    <property type="protein sequence ID" value="KAL2054314.1"/>
    <property type="molecule type" value="Genomic_DNA"/>
</dbReference>
<dbReference type="Proteomes" id="UP001590951">
    <property type="component" value="Unassembled WGS sequence"/>
</dbReference>
<reference evidence="3 4" key="1">
    <citation type="submission" date="2024-09" db="EMBL/GenBank/DDBJ databases">
        <title>Rethinking Asexuality: The Enigmatic Case of Functional Sexual Genes in Lepraria (Stereocaulaceae).</title>
        <authorList>
            <person name="Doellman M."/>
            <person name="Sun Y."/>
            <person name="Barcenas-Pena A."/>
            <person name="Lumbsch H.T."/>
            <person name="Grewe F."/>
        </authorList>
    </citation>
    <scope>NUCLEOTIDE SEQUENCE [LARGE SCALE GENOMIC DNA]</scope>
    <source>
        <strain evidence="3 4">Grewe 0041</strain>
    </source>
</reference>
<keyword evidence="2" id="KW-0472">Membrane</keyword>
<evidence type="ECO:0000256" key="2">
    <source>
        <dbReference type="SAM" id="Phobius"/>
    </source>
</evidence>
<feature type="region of interest" description="Disordered" evidence="1">
    <location>
        <begin position="265"/>
        <end position="284"/>
    </location>
</feature>
<evidence type="ECO:0000313" key="3">
    <source>
        <dbReference type="EMBL" id="KAL2054314.1"/>
    </source>
</evidence>
<gene>
    <name evidence="3" type="ORF">ABVK25_005455</name>
</gene>
<accession>A0ABR4B8X9</accession>